<evidence type="ECO:0000313" key="2">
    <source>
        <dbReference type="Proteomes" id="UP000646365"/>
    </source>
</evidence>
<evidence type="ECO:0000313" key="1">
    <source>
        <dbReference type="EMBL" id="GGF00878.1"/>
    </source>
</evidence>
<dbReference type="InterPro" id="IPR030972">
    <property type="entry name" value="UrcA_uranyl"/>
</dbReference>
<organism evidence="1 2">
    <name type="scientific">Aliidongia dinghuensis</name>
    <dbReference type="NCBI Taxonomy" id="1867774"/>
    <lineage>
        <taxon>Bacteria</taxon>
        <taxon>Pseudomonadati</taxon>
        <taxon>Pseudomonadota</taxon>
        <taxon>Alphaproteobacteria</taxon>
        <taxon>Rhodospirillales</taxon>
        <taxon>Dongiaceae</taxon>
        <taxon>Aliidongia</taxon>
    </lineage>
</organism>
<keyword evidence="2" id="KW-1185">Reference proteome</keyword>
<name>A0A8J2YQH3_9PROT</name>
<protein>
    <recommendedName>
        <fullName evidence="3">UrcA family protein</fullName>
    </recommendedName>
</protein>
<comment type="caution">
    <text evidence="1">The sequence shown here is derived from an EMBL/GenBank/DDBJ whole genome shotgun (WGS) entry which is preliminary data.</text>
</comment>
<dbReference type="Proteomes" id="UP000646365">
    <property type="component" value="Unassembled WGS sequence"/>
</dbReference>
<accession>A0A8J2YQH3</accession>
<proteinExistence type="predicted"/>
<gene>
    <name evidence="1" type="ORF">GCM10011611_03070</name>
</gene>
<dbReference type="AlphaFoldDB" id="A0A8J2YQH3"/>
<sequence>MADIFYAGTNYGEMKIRLTKIATTARRCLARLSFGLDYQRTPRRDSYSGRRMMCPRVPGIALSAALLMTSFNLAYAAESAEEIVVRPEASQLEYRSELVAIADLNLMTESGQATLMRRIHQAVRDVCAGPIVDSRVARETRDYHACYDAAIADATSKAQAVLASARQPNEAIAAVIVAKAANH</sequence>
<reference evidence="1" key="1">
    <citation type="journal article" date="2014" name="Int. J. Syst. Evol. Microbiol.">
        <title>Complete genome sequence of Corynebacterium casei LMG S-19264T (=DSM 44701T), isolated from a smear-ripened cheese.</title>
        <authorList>
            <consortium name="US DOE Joint Genome Institute (JGI-PGF)"/>
            <person name="Walter F."/>
            <person name="Albersmeier A."/>
            <person name="Kalinowski J."/>
            <person name="Ruckert C."/>
        </authorList>
    </citation>
    <scope>NUCLEOTIDE SEQUENCE</scope>
    <source>
        <strain evidence="1">CGMCC 1.15725</strain>
    </source>
</reference>
<dbReference type="EMBL" id="BMJQ01000001">
    <property type="protein sequence ID" value="GGF00878.1"/>
    <property type="molecule type" value="Genomic_DNA"/>
</dbReference>
<dbReference type="RefSeq" id="WP_189041708.1">
    <property type="nucleotide sequence ID" value="NZ_BMJQ01000001.1"/>
</dbReference>
<dbReference type="NCBIfam" id="TIGR04433">
    <property type="entry name" value="UrcA_uranyl"/>
    <property type="match status" value="1"/>
</dbReference>
<evidence type="ECO:0008006" key="3">
    <source>
        <dbReference type="Google" id="ProtNLM"/>
    </source>
</evidence>
<reference evidence="1" key="2">
    <citation type="submission" date="2020-09" db="EMBL/GenBank/DDBJ databases">
        <authorList>
            <person name="Sun Q."/>
            <person name="Zhou Y."/>
        </authorList>
    </citation>
    <scope>NUCLEOTIDE SEQUENCE</scope>
    <source>
        <strain evidence="1">CGMCC 1.15725</strain>
    </source>
</reference>